<name>A0A1B8ZCT2_9FLAO</name>
<comment type="caution">
    <text evidence="2">The sequence shown here is derived from an EMBL/GenBank/DDBJ whole genome shotgun (WGS) entry which is preliminary data.</text>
</comment>
<keyword evidence="3" id="KW-1185">Reference proteome</keyword>
<dbReference type="GO" id="GO:0016758">
    <property type="term" value="F:hexosyltransferase activity"/>
    <property type="evidence" value="ECO:0007669"/>
    <property type="project" value="UniProtKB-ARBA"/>
</dbReference>
<dbReference type="AlphaFoldDB" id="A0A1B8ZCT2"/>
<dbReference type="PANTHER" id="PTHR22916:SF3">
    <property type="entry name" value="UDP-GLCNAC:BETAGAL BETA-1,3-N-ACETYLGLUCOSAMINYLTRANSFERASE-LIKE PROTEIN 1"/>
    <property type="match status" value="1"/>
</dbReference>
<evidence type="ECO:0000313" key="2">
    <source>
        <dbReference type="EMBL" id="OCA69385.1"/>
    </source>
</evidence>
<dbReference type="SUPFAM" id="SSF53448">
    <property type="entry name" value="Nucleotide-diphospho-sugar transferases"/>
    <property type="match status" value="1"/>
</dbReference>
<dbReference type="EMBL" id="MAYH01000045">
    <property type="protein sequence ID" value="OCA69385.1"/>
    <property type="molecule type" value="Genomic_DNA"/>
</dbReference>
<dbReference type="Gene3D" id="3.90.550.10">
    <property type="entry name" value="Spore Coat Polysaccharide Biosynthesis Protein SpsA, Chain A"/>
    <property type="match status" value="1"/>
</dbReference>
<sequence>MKLSICIPVYNFDVRELVFDLKREIENEGIDAEIILIDDASKDSFKEINQSLKNTVHHFIFLEKNIGRSRIRNHFLTFSTGEYLLFLDCDGKVVGKNFLKDYIQFIQNNPQTEVMYGGRTVSGYLPDPDHYLRWKFAVERENLPVESRITKPYLSFQTNNFVIRKDILEKNCFNPEFQKYGYEDLLFAMDLKTDNIKIDHIDNPIFNNDLESNVIYLEKVEESVESLSHMLKDEILRSKLSEVKLVKIYNKLANSPLKFILNIFFNMRGESIKRKLSKGNVSLRYLDIYKLGLLFRQMSKGKSDN</sequence>
<dbReference type="Pfam" id="PF00535">
    <property type="entry name" value="Glycos_transf_2"/>
    <property type="match status" value="1"/>
</dbReference>
<reference evidence="2 3" key="1">
    <citation type="submission" date="2016-07" db="EMBL/GenBank/DDBJ databases">
        <authorList>
            <person name="Jeong J.-J."/>
            <person name="Kim D.W."/>
            <person name="Sang M.K."/>
            <person name="Choi I.-G."/>
            <person name="Kim K.D."/>
        </authorList>
    </citation>
    <scope>NUCLEOTIDE SEQUENCE [LARGE SCALE GENOMIC DNA]</scope>
    <source>
        <strain evidence="2 3">UTM-3</strain>
    </source>
</reference>
<dbReference type="InterPro" id="IPR029044">
    <property type="entry name" value="Nucleotide-diphossugar_trans"/>
</dbReference>
<dbReference type="PANTHER" id="PTHR22916">
    <property type="entry name" value="GLYCOSYLTRANSFERASE"/>
    <property type="match status" value="1"/>
</dbReference>
<protein>
    <submittedName>
        <fullName evidence="2">Glycosyl transferase family 2</fullName>
    </submittedName>
</protein>
<proteinExistence type="predicted"/>
<feature type="domain" description="Glycosyltransferase 2-like" evidence="1">
    <location>
        <begin position="4"/>
        <end position="132"/>
    </location>
</feature>
<dbReference type="CDD" id="cd00761">
    <property type="entry name" value="Glyco_tranf_GTA_type"/>
    <property type="match status" value="1"/>
</dbReference>
<keyword evidence="2" id="KW-0808">Transferase</keyword>
<dbReference type="OrthoDB" id="761861at2"/>
<evidence type="ECO:0000259" key="1">
    <source>
        <dbReference type="Pfam" id="PF00535"/>
    </source>
</evidence>
<accession>A0A1B8ZCT2</accession>
<dbReference type="Proteomes" id="UP000092651">
    <property type="component" value="Unassembled WGS sequence"/>
</dbReference>
<dbReference type="InterPro" id="IPR001173">
    <property type="entry name" value="Glyco_trans_2-like"/>
</dbReference>
<evidence type="ECO:0000313" key="3">
    <source>
        <dbReference type="Proteomes" id="UP000092651"/>
    </source>
</evidence>
<gene>
    <name evidence="2" type="ORF">BBI01_14665</name>
</gene>
<dbReference type="RefSeq" id="WP_065395573.1">
    <property type="nucleotide sequence ID" value="NZ_MAYH01000045.1"/>
</dbReference>
<organism evidence="2 3">
    <name type="scientific">Chryseobacterium artocarpi</name>
    <dbReference type="NCBI Taxonomy" id="1414727"/>
    <lineage>
        <taxon>Bacteria</taxon>
        <taxon>Pseudomonadati</taxon>
        <taxon>Bacteroidota</taxon>
        <taxon>Flavobacteriia</taxon>
        <taxon>Flavobacteriales</taxon>
        <taxon>Weeksellaceae</taxon>
        <taxon>Chryseobacterium group</taxon>
        <taxon>Chryseobacterium</taxon>
    </lineage>
</organism>